<dbReference type="Proteomes" id="UP001177744">
    <property type="component" value="Unassembled WGS sequence"/>
</dbReference>
<dbReference type="InterPro" id="IPR036772">
    <property type="entry name" value="SRCR-like_dom_sf"/>
</dbReference>
<feature type="disulfide bond" evidence="5">
    <location>
        <begin position="115"/>
        <end position="179"/>
    </location>
</feature>
<gene>
    <name evidence="8" type="ORF">QTO34_005724</name>
</gene>
<dbReference type="PANTHER" id="PTHR19331">
    <property type="entry name" value="SCAVENGER RECEPTOR DOMAIN-CONTAINING"/>
    <property type="match status" value="1"/>
</dbReference>
<sequence length="201" mass="22108">MSHREEQSYEEEKNWGCWTDPRQAVFNGVWERRTLRAPSSVGLSWQREGSELQSHGKQGRLGRVEAGPAINRQRALFSPHDPNSSQEAGPPLVDSEGSCAGRVEVFYQGDWGTVCDDLWDLPQANVVCRQLGCGWAVSAPGESHFGEGFGKILLDDVRCRGDEGHLEECAHLGWLSHNCGHGEDAGVVCSGNPAPWQAERV</sequence>
<keyword evidence="3 5" id="KW-1015">Disulfide bond</keyword>
<evidence type="ECO:0000256" key="5">
    <source>
        <dbReference type="PROSITE-ProRule" id="PRU00196"/>
    </source>
</evidence>
<protein>
    <recommendedName>
        <fullName evidence="7">SRCR domain-containing protein</fullName>
    </recommendedName>
</protein>
<proteinExistence type="predicted"/>
<accession>A0AA40HLC2</accession>
<reference evidence="8" key="1">
    <citation type="submission" date="2023-06" db="EMBL/GenBank/DDBJ databases">
        <title>Reference genome for the Northern bat (Eptesicus nilssonii), a most northern bat species.</title>
        <authorList>
            <person name="Laine V.N."/>
            <person name="Pulliainen A.T."/>
            <person name="Lilley T.M."/>
        </authorList>
    </citation>
    <scope>NUCLEOTIDE SEQUENCE</scope>
    <source>
        <strain evidence="8">BLF_Eptnil</strain>
        <tissue evidence="8">Kidney</tissue>
    </source>
</reference>
<feature type="domain" description="SRCR" evidence="7">
    <location>
        <begin position="90"/>
        <end position="190"/>
    </location>
</feature>
<feature type="disulfide bond" evidence="5">
    <location>
        <begin position="159"/>
        <end position="169"/>
    </location>
</feature>
<feature type="region of interest" description="Disordered" evidence="6">
    <location>
        <begin position="75"/>
        <end position="94"/>
    </location>
</feature>
<dbReference type="SMART" id="SM00202">
    <property type="entry name" value="SR"/>
    <property type="match status" value="1"/>
</dbReference>
<dbReference type="Gene3D" id="3.10.250.10">
    <property type="entry name" value="SRCR-like domain"/>
    <property type="match status" value="1"/>
</dbReference>
<comment type="caution">
    <text evidence="8">The sequence shown here is derived from an EMBL/GenBank/DDBJ whole genome shotgun (WGS) entry which is preliminary data.</text>
</comment>
<feature type="disulfide bond" evidence="5">
    <location>
        <begin position="128"/>
        <end position="189"/>
    </location>
</feature>
<dbReference type="EMBL" id="JAULJE010000016">
    <property type="protein sequence ID" value="KAK1333341.1"/>
    <property type="molecule type" value="Genomic_DNA"/>
</dbReference>
<name>A0AA40HLC2_CNENI</name>
<evidence type="ECO:0000256" key="3">
    <source>
        <dbReference type="ARBA" id="ARBA00023157"/>
    </source>
</evidence>
<organism evidence="8 9">
    <name type="scientific">Cnephaeus nilssonii</name>
    <name type="common">Northern bat</name>
    <name type="synonym">Eptesicus nilssonii</name>
    <dbReference type="NCBI Taxonomy" id="3371016"/>
    <lineage>
        <taxon>Eukaryota</taxon>
        <taxon>Metazoa</taxon>
        <taxon>Chordata</taxon>
        <taxon>Craniata</taxon>
        <taxon>Vertebrata</taxon>
        <taxon>Euteleostomi</taxon>
        <taxon>Mammalia</taxon>
        <taxon>Eutheria</taxon>
        <taxon>Laurasiatheria</taxon>
        <taxon>Chiroptera</taxon>
        <taxon>Yangochiroptera</taxon>
        <taxon>Vespertilionidae</taxon>
        <taxon>Cnephaeus</taxon>
    </lineage>
</organism>
<dbReference type="GO" id="GO:0016020">
    <property type="term" value="C:membrane"/>
    <property type="evidence" value="ECO:0007669"/>
    <property type="project" value="InterPro"/>
</dbReference>
<keyword evidence="1" id="KW-0732">Signal</keyword>
<dbReference type="AlphaFoldDB" id="A0AA40HLC2"/>
<dbReference type="PANTHER" id="PTHR19331:SF470">
    <property type="entry name" value="DELETED IN MALIGNANT BRAIN TUMORS 1 PROTEIN"/>
    <property type="match status" value="1"/>
</dbReference>
<keyword evidence="2" id="KW-0677">Repeat</keyword>
<evidence type="ECO:0000259" key="7">
    <source>
        <dbReference type="PROSITE" id="PS50287"/>
    </source>
</evidence>
<dbReference type="SUPFAM" id="SSF56487">
    <property type="entry name" value="SRCR-like"/>
    <property type="match status" value="1"/>
</dbReference>
<dbReference type="PRINTS" id="PR00258">
    <property type="entry name" value="SPERACTRCPTR"/>
</dbReference>
<keyword evidence="4" id="KW-0325">Glycoprotein</keyword>
<dbReference type="InterPro" id="IPR001190">
    <property type="entry name" value="SRCR"/>
</dbReference>
<keyword evidence="9" id="KW-1185">Reference proteome</keyword>
<dbReference type="FunFam" id="3.10.250.10:FF:000003">
    <property type="entry name" value="Deleted in malignant brain tumors 1"/>
    <property type="match status" value="1"/>
</dbReference>
<evidence type="ECO:0000256" key="1">
    <source>
        <dbReference type="ARBA" id="ARBA00022729"/>
    </source>
</evidence>
<evidence type="ECO:0000256" key="4">
    <source>
        <dbReference type="ARBA" id="ARBA00023180"/>
    </source>
</evidence>
<dbReference type="Pfam" id="PF00530">
    <property type="entry name" value="SRCR"/>
    <property type="match status" value="1"/>
</dbReference>
<evidence type="ECO:0000313" key="8">
    <source>
        <dbReference type="EMBL" id="KAK1333341.1"/>
    </source>
</evidence>
<evidence type="ECO:0000313" key="9">
    <source>
        <dbReference type="Proteomes" id="UP001177744"/>
    </source>
</evidence>
<evidence type="ECO:0000256" key="6">
    <source>
        <dbReference type="SAM" id="MobiDB-lite"/>
    </source>
</evidence>
<dbReference type="PROSITE" id="PS50287">
    <property type="entry name" value="SRCR_2"/>
    <property type="match status" value="1"/>
</dbReference>
<evidence type="ECO:0000256" key="2">
    <source>
        <dbReference type="ARBA" id="ARBA00022737"/>
    </source>
</evidence>